<dbReference type="Proteomes" id="UP000799770">
    <property type="component" value="Unassembled WGS sequence"/>
</dbReference>
<gene>
    <name evidence="1" type="ORF">BDV96DRAFT_566636</name>
</gene>
<dbReference type="OrthoDB" id="5413110at2759"/>
<protein>
    <submittedName>
        <fullName evidence="1">Uncharacterized protein</fullName>
    </submittedName>
</protein>
<keyword evidence="2" id="KW-1185">Reference proteome</keyword>
<name>A0A6A5ZLN3_9PLEO</name>
<evidence type="ECO:0000313" key="2">
    <source>
        <dbReference type="Proteomes" id="UP000799770"/>
    </source>
</evidence>
<evidence type="ECO:0000313" key="1">
    <source>
        <dbReference type="EMBL" id="KAF2120076.1"/>
    </source>
</evidence>
<reference evidence="1" key="1">
    <citation type="journal article" date="2020" name="Stud. Mycol.">
        <title>101 Dothideomycetes genomes: a test case for predicting lifestyles and emergence of pathogens.</title>
        <authorList>
            <person name="Haridas S."/>
            <person name="Albert R."/>
            <person name="Binder M."/>
            <person name="Bloem J."/>
            <person name="Labutti K."/>
            <person name="Salamov A."/>
            <person name="Andreopoulos B."/>
            <person name="Baker S."/>
            <person name="Barry K."/>
            <person name="Bills G."/>
            <person name="Bluhm B."/>
            <person name="Cannon C."/>
            <person name="Castanera R."/>
            <person name="Culley D."/>
            <person name="Daum C."/>
            <person name="Ezra D."/>
            <person name="Gonzalez J."/>
            <person name="Henrissat B."/>
            <person name="Kuo A."/>
            <person name="Liang C."/>
            <person name="Lipzen A."/>
            <person name="Lutzoni F."/>
            <person name="Magnuson J."/>
            <person name="Mondo S."/>
            <person name="Nolan M."/>
            <person name="Ohm R."/>
            <person name="Pangilinan J."/>
            <person name="Park H.-J."/>
            <person name="Ramirez L."/>
            <person name="Alfaro M."/>
            <person name="Sun H."/>
            <person name="Tritt A."/>
            <person name="Yoshinaga Y."/>
            <person name="Zwiers L.-H."/>
            <person name="Turgeon B."/>
            <person name="Goodwin S."/>
            <person name="Spatafora J."/>
            <person name="Crous P."/>
            <person name="Grigoriev I."/>
        </authorList>
    </citation>
    <scope>NUCLEOTIDE SEQUENCE</scope>
    <source>
        <strain evidence="1">CBS 627.86</strain>
    </source>
</reference>
<proteinExistence type="predicted"/>
<dbReference type="AlphaFoldDB" id="A0A6A5ZLN3"/>
<sequence>MVKKPSSKIQPWKAMKTMEEAVNPDFDNLQLFKSQTTICGSSGASVSKPMDRRVGYGTPPVVTASLNESVDKATNVMV</sequence>
<organism evidence="1 2">
    <name type="scientific">Lophiotrema nucula</name>
    <dbReference type="NCBI Taxonomy" id="690887"/>
    <lineage>
        <taxon>Eukaryota</taxon>
        <taxon>Fungi</taxon>
        <taxon>Dikarya</taxon>
        <taxon>Ascomycota</taxon>
        <taxon>Pezizomycotina</taxon>
        <taxon>Dothideomycetes</taxon>
        <taxon>Pleosporomycetidae</taxon>
        <taxon>Pleosporales</taxon>
        <taxon>Lophiotremataceae</taxon>
        <taxon>Lophiotrema</taxon>
    </lineage>
</organism>
<dbReference type="EMBL" id="ML977314">
    <property type="protein sequence ID" value="KAF2120076.1"/>
    <property type="molecule type" value="Genomic_DNA"/>
</dbReference>
<accession>A0A6A5ZLN3</accession>
<feature type="non-terminal residue" evidence="1">
    <location>
        <position position="78"/>
    </location>
</feature>